<protein>
    <submittedName>
        <fullName evidence="2">Urease accessory protein UreD</fullName>
    </submittedName>
</protein>
<name>A0A7X6RUU4_9MYCO</name>
<keyword evidence="1" id="KW-0143">Chaperone</keyword>
<proteinExistence type="predicted"/>
<dbReference type="Proteomes" id="UP000518188">
    <property type="component" value="Unassembled WGS sequence"/>
</dbReference>
<sequence>MHANVVVVASPGRLPRIEARDGLAGRCTGPDTVHLISTAATPLGGDTLTVRLVVEAGARLRIRTAAATMVLPGARTLQSAAQWELEVAGQLDLDPQPTVVAGGSVHHTTTRLRLAEPAQVRIRERVQIGRSDEQDGFWSSSLHADVDSVEGSWPLLRHRIELGRGAVGDDVLAAPRACISELRYPAPSFEAHGTVLELARGGSLATWQGDRLPPQTAEGAEA</sequence>
<dbReference type="RefSeq" id="WP_044518798.1">
    <property type="nucleotide sequence ID" value="NZ_HG322951.1"/>
</dbReference>
<accession>A0A7X6RUU4</accession>
<gene>
    <name evidence="2" type="ORF">HGA11_04765</name>
</gene>
<evidence type="ECO:0000313" key="3">
    <source>
        <dbReference type="Proteomes" id="UP000518188"/>
    </source>
</evidence>
<reference evidence="2 3" key="1">
    <citation type="submission" date="2020-04" db="EMBL/GenBank/DDBJ databases">
        <title>MicrobeNet Type strains.</title>
        <authorList>
            <person name="Nicholson A.C."/>
        </authorList>
    </citation>
    <scope>NUCLEOTIDE SEQUENCE [LARGE SCALE GENOMIC DNA]</scope>
    <source>
        <strain evidence="2 3">ATCC 700731</strain>
    </source>
</reference>
<organism evidence="2 3">
    <name type="scientific">Mycolicibacterium septicum DSM 44393</name>
    <dbReference type="NCBI Taxonomy" id="1341646"/>
    <lineage>
        <taxon>Bacteria</taxon>
        <taxon>Bacillati</taxon>
        <taxon>Actinomycetota</taxon>
        <taxon>Actinomycetes</taxon>
        <taxon>Mycobacteriales</taxon>
        <taxon>Mycobacteriaceae</taxon>
        <taxon>Mycolicibacterium</taxon>
    </lineage>
</organism>
<comment type="caution">
    <text evidence="2">The sequence shown here is derived from an EMBL/GenBank/DDBJ whole genome shotgun (WGS) entry which is preliminary data.</text>
</comment>
<dbReference type="AlphaFoldDB" id="A0A7X6RUU4"/>
<dbReference type="Pfam" id="PF01774">
    <property type="entry name" value="UreD"/>
    <property type="match status" value="1"/>
</dbReference>
<evidence type="ECO:0000313" key="2">
    <source>
        <dbReference type="EMBL" id="NKZ10282.1"/>
    </source>
</evidence>
<evidence type="ECO:0000256" key="1">
    <source>
        <dbReference type="ARBA" id="ARBA00023186"/>
    </source>
</evidence>
<dbReference type="InterPro" id="IPR002669">
    <property type="entry name" value="UreD"/>
</dbReference>
<dbReference type="GO" id="GO:0016151">
    <property type="term" value="F:nickel cation binding"/>
    <property type="evidence" value="ECO:0007669"/>
    <property type="project" value="InterPro"/>
</dbReference>
<dbReference type="EMBL" id="JAAXPJ010000001">
    <property type="protein sequence ID" value="NKZ10282.1"/>
    <property type="molecule type" value="Genomic_DNA"/>
</dbReference>